<gene>
    <name evidence="7" type="ORF">MPP7335_04143</name>
</gene>
<name>A0A375YMS8_MYCPF</name>
<reference evidence="7 8" key="1">
    <citation type="submission" date="2018-05" db="EMBL/GenBank/DDBJ databases">
        <authorList>
            <consortium name="IHU Genomes"/>
        </authorList>
    </citation>
    <scope>NUCLEOTIDE SEQUENCE [LARGE SCALE GENOMIC DNA]</scope>
    <source>
        <strain evidence="7 8">P7335</strain>
    </source>
</reference>
<accession>A0A375YMS8</accession>
<dbReference type="FunFam" id="3.40.50.12780:FF:000013">
    <property type="entry name" value="Long-chain-fatty-acid--AMP ligase FadD32"/>
    <property type="match status" value="1"/>
</dbReference>
<dbReference type="InterPro" id="IPR042099">
    <property type="entry name" value="ANL_N_sf"/>
</dbReference>
<dbReference type="FunFam" id="3.30.300.30:FF:000016">
    <property type="entry name" value="Fatty-acid-CoA ligase FadD26"/>
    <property type="match status" value="1"/>
</dbReference>
<dbReference type="CDD" id="cd05931">
    <property type="entry name" value="FAAL"/>
    <property type="match status" value="1"/>
</dbReference>
<dbReference type="InterPro" id="IPR045851">
    <property type="entry name" value="AMP-bd_C_sf"/>
</dbReference>
<dbReference type="GO" id="GO:0006633">
    <property type="term" value="P:fatty acid biosynthetic process"/>
    <property type="evidence" value="ECO:0007669"/>
    <property type="project" value="TreeGrafter"/>
</dbReference>
<dbReference type="Gene3D" id="3.30.300.30">
    <property type="match status" value="1"/>
</dbReference>
<dbReference type="PANTHER" id="PTHR22754">
    <property type="entry name" value="DISCO-INTERACTING PROTEIN 2 DIP2 -RELATED"/>
    <property type="match status" value="1"/>
</dbReference>
<proteinExistence type="inferred from homology"/>
<comment type="similarity">
    <text evidence="1">Belongs to the ATP-dependent AMP-binding enzyme family.</text>
</comment>
<dbReference type="InterPro" id="IPR040097">
    <property type="entry name" value="FAAL/FAAC"/>
</dbReference>
<dbReference type="STRING" id="39692.BST38_13185"/>
<evidence type="ECO:0000313" key="7">
    <source>
        <dbReference type="EMBL" id="SRX82383.1"/>
    </source>
</evidence>
<dbReference type="SUPFAM" id="SSF56801">
    <property type="entry name" value="Acetyl-CoA synthetase-like"/>
    <property type="match status" value="1"/>
</dbReference>
<dbReference type="Pfam" id="PF23024">
    <property type="entry name" value="AMP-dom_DIP2-like"/>
    <property type="match status" value="1"/>
</dbReference>
<dbReference type="AlphaFoldDB" id="A0A375YMS8"/>
<dbReference type="GO" id="GO:0071766">
    <property type="term" value="P:Actinobacterium-type cell wall biogenesis"/>
    <property type="evidence" value="ECO:0007669"/>
    <property type="project" value="UniProtKB-ARBA"/>
</dbReference>
<dbReference type="Pfam" id="PF00501">
    <property type="entry name" value="AMP-binding"/>
    <property type="match status" value="1"/>
</dbReference>
<dbReference type="EMBL" id="UEGS01000001">
    <property type="protein sequence ID" value="SRX82383.1"/>
    <property type="molecule type" value="Genomic_DNA"/>
</dbReference>
<evidence type="ECO:0000256" key="2">
    <source>
        <dbReference type="ARBA" id="ARBA00022598"/>
    </source>
</evidence>
<evidence type="ECO:0000259" key="6">
    <source>
        <dbReference type="Pfam" id="PF23024"/>
    </source>
</evidence>
<feature type="domain" description="AMP-dependent synthetase/ligase" evidence="5">
    <location>
        <begin position="13"/>
        <end position="428"/>
    </location>
</feature>
<dbReference type="InterPro" id="IPR025110">
    <property type="entry name" value="AMP-bd_C"/>
</dbReference>
<evidence type="ECO:0000313" key="8">
    <source>
        <dbReference type="Proteomes" id="UP000252008"/>
    </source>
</evidence>
<organism evidence="7 8">
    <name type="scientific">Mycolicibacterium parafortuitum</name>
    <name type="common">Mycobacterium parafortuitum</name>
    <dbReference type="NCBI Taxonomy" id="39692"/>
    <lineage>
        <taxon>Bacteria</taxon>
        <taxon>Bacillati</taxon>
        <taxon>Actinomycetota</taxon>
        <taxon>Actinomycetes</taxon>
        <taxon>Mycobacteriales</taxon>
        <taxon>Mycobacteriaceae</taxon>
        <taxon>Mycolicibacterium</taxon>
    </lineage>
</organism>
<dbReference type="PANTHER" id="PTHR22754:SF32">
    <property type="entry name" value="DISCO-INTERACTING PROTEIN 2"/>
    <property type="match status" value="1"/>
</dbReference>
<dbReference type="RefSeq" id="WP_083143777.1">
    <property type="nucleotide sequence ID" value="NZ_MVID01000010.1"/>
</dbReference>
<dbReference type="InterPro" id="IPR000873">
    <property type="entry name" value="AMP-dep_synth/lig_dom"/>
</dbReference>
<protein>
    <submittedName>
        <fullName evidence="7">Fatty-acid-AMP ligase FadD26 (Fatty-acid-AMP synthetase) (Fatty-acid-AMP synthase) [Mycobacterium tuberculosis H37Rv]</fullName>
    </submittedName>
</protein>
<keyword evidence="2 7" id="KW-0436">Ligase</keyword>
<dbReference type="NCBIfam" id="NF004509">
    <property type="entry name" value="PRK05850.1"/>
    <property type="match status" value="1"/>
</dbReference>
<keyword evidence="8" id="KW-1185">Reference proteome</keyword>
<dbReference type="GO" id="GO:0070566">
    <property type="term" value="F:adenylyltransferase activity"/>
    <property type="evidence" value="ECO:0007669"/>
    <property type="project" value="TreeGrafter"/>
</dbReference>
<evidence type="ECO:0000259" key="5">
    <source>
        <dbReference type="Pfam" id="PF00501"/>
    </source>
</evidence>
<keyword evidence="3" id="KW-0276">Fatty acid metabolism</keyword>
<evidence type="ECO:0000256" key="1">
    <source>
        <dbReference type="ARBA" id="ARBA00006432"/>
    </source>
</evidence>
<evidence type="ECO:0000256" key="3">
    <source>
        <dbReference type="ARBA" id="ARBA00022832"/>
    </source>
</evidence>
<dbReference type="GO" id="GO:0005886">
    <property type="term" value="C:plasma membrane"/>
    <property type="evidence" value="ECO:0007669"/>
    <property type="project" value="TreeGrafter"/>
</dbReference>
<sequence>MPLLESTIPGLLADRARTQPDDTAYTFIDYDVDPAGYAETLTWAQVHHRVQIVAEELLRHGNKGDRAAILAPQGLEYIIAFYGAMAAGFIAVPLPVPAMGQLDERVNGALRDCQPVAVLTTSAVVNDIMTYVGNLRGGVSPAVIEVDALDFDAPQTPQINVGPLPKTAYLQYTSGSTRAPAGVIMTHKNVIANLDQIFTDYMSHRGGVPPQDTTMVSWLPFYHDMGLIQGVFATLLCPPDPDVPDATWGRPAVLMSPVAFLQKPARWIQQLALNTHSWSAAPNFAFELSVRRTSDADMEGLDLADVLGIISGSERIHSATIRRFNERFAQFNLPDSTVRPSYGLAEATLYVISAPTGHKPATVRFDYEKLSAGHAERCGTESGTELVSYGAPRSSTVRIVDPETRMEAPDGKIGEIWVHGDQVAMGYWRNPQLTERTFGGEISDPTPGTPTGNWLRTGDLGVMSEGEMFIIGRIKDLLIVDGRNHYPDDIEATIQEITGGRVAAVSVLDDTSEQLVAIVEMKKKGASEAEALDKLRAVKREVASAIKRSHSLRVADLVLVAPGSIPITTSGKIRRSACADRYRLDEFSRLDVTT</sequence>
<keyword evidence="4" id="KW-0443">Lipid metabolism</keyword>
<evidence type="ECO:0000256" key="4">
    <source>
        <dbReference type="ARBA" id="ARBA00023098"/>
    </source>
</evidence>
<dbReference type="Gene3D" id="3.40.50.12780">
    <property type="entry name" value="N-terminal domain of ligase-like"/>
    <property type="match status" value="1"/>
</dbReference>
<dbReference type="GO" id="GO:0016874">
    <property type="term" value="F:ligase activity"/>
    <property type="evidence" value="ECO:0007669"/>
    <property type="project" value="UniProtKB-KW"/>
</dbReference>
<dbReference type="Proteomes" id="UP000252008">
    <property type="component" value="Unassembled WGS sequence"/>
</dbReference>
<feature type="domain" description="AMP-binding enzyme C-terminal" evidence="6">
    <location>
        <begin position="476"/>
        <end position="583"/>
    </location>
</feature>